<dbReference type="OrthoDB" id="10578725at2759"/>
<comment type="caution">
    <text evidence="2">The sequence shown here is derived from an EMBL/GenBank/DDBJ whole genome shotgun (WGS) entry which is preliminary data.</text>
</comment>
<sequence>MSGQQARFLRDDIEPPAYDTLSIAPPAGDFENAHGNGSTYSSRHDAASEKKSLKDKWLQMKEEEKRRKEERVRHVTKAEADRITGLDRLRERQKEEAKKSGTKGLLNLSIFC</sequence>
<dbReference type="GeneID" id="70130544"/>
<dbReference type="EMBL" id="JAGPXC010000001">
    <property type="protein sequence ID" value="KAH6661165.1"/>
    <property type="molecule type" value="Genomic_DNA"/>
</dbReference>
<protein>
    <submittedName>
        <fullName evidence="2">Uncharacterized protein</fullName>
    </submittedName>
</protein>
<name>A0A9P8UZA7_9PEZI</name>
<dbReference type="RefSeq" id="XP_045965296.1">
    <property type="nucleotide sequence ID" value="XM_046101652.1"/>
</dbReference>
<organism evidence="2 3">
    <name type="scientific">Truncatella angustata</name>
    <dbReference type="NCBI Taxonomy" id="152316"/>
    <lineage>
        <taxon>Eukaryota</taxon>
        <taxon>Fungi</taxon>
        <taxon>Dikarya</taxon>
        <taxon>Ascomycota</taxon>
        <taxon>Pezizomycotina</taxon>
        <taxon>Sordariomycetes</taxon>
        <taxon>Xylariomycetidae</taxon>
        <taxon>Amphisphaeriales</taxon>
        <taxon>Sporocadaceae</taxon>
        <taxon>Truncatella</taxon>
    </lineage>
</organism>
<gene>
    <name evidence="2" type="ORF">BKA67DRAFT_550359</name>
</gene>
<keyword evidence="3" id="KW-1185">Reference proteome</keyword>
<evidence type="ECO:0000313" key="3">
    <source>
        <dbReference type="Proteomes" id="UP000758603"/>
    </source>
</evidence>
<proteinExistence type="predicted"/>
<feature type="compositionally biased region" description="Basic and acidic residues" evidence="1">
    <location>
        <begin position="42"/>
        <end position="76"/>
    </location>
</feature>
<dbReference type="AlphaFoldDB" id="A0A9P8UZA7"/>
<evidence type="ECO:0000313" key="2">
    <source>
        <dbReference type="EMBL" id="KAH6661165.1"/>
    </source>
</evidence>
<dbReference type="Proteomes" id="UP000758603">
    <property type="component" value="Unassembled WGS sequence"/>
</dbReference>
<evidence type="ECO:0000256" key="1">
    <source>
        <dbReference type="SAM" id="MobiDB-lite"/>
    </source>
</evidence>
<reference evidence="2" key="1">
    <citation type="journal article" date="2021" name="Nat. Commun.">
        <title>Genetic determinants of endophytism in the Arabidopsis root mycobiome.</title>
        <authorList>
            <person name="Mesny F."/>
            <person name="Miyauchi S."/>
            <person name="Thiergart T."/>
            <person name="Pickel B."/>
            <person name="Atanasova L."/>
            <person name="Karlsson M."/>
            <person name="Huettel B."/>
            <person name="Barry K.W."/>
            <person name="Haridas S."/>
            <person name="Chen C."/>
            <person name="Bauer D."/>
            <person name="Andreopoulos W."/>
            <person name="Pangilinan J."/>
            <person name="LaButti K."/>
            <person name="Riley R."/>
            <person name="Lipzen A."/>
            <person name="Clum A."/>
            <person name="Drula E."/>
            <person name="Henrissat B."/>
            <person name="Kohler A."/>
            <person name="Grigoriev I.V."/>
            <person name="Martin F.M."/>
            <person name="Hacquard S."/>
        </authorList>
    </citation>
    <scope>NUCLEOTIDE SEQUENCE</scope>
    <source>
        <strain evidence="2">MPI-SDFR-AT-0073</strain>
    </source>
</reference>
<accession>A0A9P8UZA7</accession>
<feature type="region of interest" description="Disordered" evidence="1">
    <location>
        <begin position="1"/>
        <end position="76"/>
    </location>
</feature>